<dbReference type="EMBL" id="JAHFXS010002347">
    <property type="protein sequence ID" value="KAG9972734.1"/>
    <property type="molecule type" value="Genomic_DNA"/>
</dbReference>
<proteinExistence type="predicted"/>
<comment type="caution">
    <text evidence="2">The sequence shown here is derived from an EMBL/GenBank/DDBJ whole genome shotgun (WGS) entry which is preliminary data.</text>
</comment>
<feature type="non-terminal residue" evidence="2">
    <location>
        <position position="326"/>
    </location>
</feature>
<accession>A0A9P8FGS4</accession>
<name>A0A9P8FGS4_AURME</name>
<dbReference type="Proteomes" id="UP000729357">
    <property type="component" value="Unassembled WGS sequence"/>
</dbReference>
<sequence>MVLVNTHSTTFTDVVVEFFSGRRSHLTVLHSIEAVLKSLRQPPSFKNTIRLEIIKSTTNEMFDHIDLIKRISVINPFVIADRHIDTPIKLHSWYFPDDSFQSCSAADRHIVASTDGSRRLHSWYFPDDSLQSCSESSDGCYTPDSEASNPVEEYNGNNEQPLAETAPSHSDAVVNIARDDIAEGLTGFSVMVGVGKALVDIVSYLRANPNFLEFEPCIRKDVKSSTLPARHLESHGRGVVVSEPLKKHSRTKCIDPAAVTSSMPSFHEKQHQTGRFASGAYGLKYNQTVYATKHALNDCEVENAAQIHVPHTMKVTRPEERCGHER</sequence>
<feature type="region of interest" description="Disordered" evidence="1">
    <location>
        <begin position="135"/>
        <end position="168"/>
    </location>
</feature>
<dbReference type="AlphaFoldDB" id="A0A9P8FGS4"/>
<organism evidence="2 3">
    <name type="scientific">Aureobasidium melanogenum</name>
    <name type="common">Aureobasidium pullulans var. melanogenum</name>
    <dbReference type="NCBI Taxonomy" id="46634"/>
    <lineage>
        <taxon>Eukaryota</taxon>
        <taxon>Fungi</taxon>
        <taxon>Dikarya</taxon>
        <taxon>Ascomycota</taxon>
        <taxon>Pezizomycotina</taxon>
        <taxon>Dothideomycetes</taxon>
        <taxon>Dothideomycetidae</taxon>
        <taxon>Dothideales</taxon>
        <taxon>Saccotheciaceae</taxon>
        <taxon>Aureobasidium</taxon>
    </lineage>
</organism>
<protein>
    <submittedName>
        <fullName evidence="2">Uncharacterized protein</fullName>
    </submittedName>
</protein>
<evidence type="ECO:0000313" key="2">
    <source>
        <dbReference type="EMBL" id="KAG9972734.1"/>
    </source>
</evidence>
<reference evidence="2" key="2">
    <citation type="submission" date="2021-08" db="EMBL/GenBank/DDBJ databases">
        <authorList>
            <person name="Gostincar C."/>
            <person name="Sun X."/>
            <person name="Song Z."/>
            <person name="Gunde-Cimerman N."/>
        </authorList>
    </citation>
    <scope>NUCLEOTIDE SEQUENCE</scope>
    <source>
        <strain evidence="2">EXF-9298</strain>
    </source>
</reference>
<evidence type="ECO:0000256" key="1">
    <source>
        <dbReference type="SAM" id="MobiDB-lite"/>
    </source>
</evidence>
<reference evidence="2" key="1">
    <citation type="journal article" date="2021" name="J Fungi (Basel)">
        <title>Virulence traits and population genomics of the black yeast Aureobasidium melanogenum.</title>
        <authorList>
            <person name="Cernosa A."/>
            <person name="Sun X."/>
            <person name="Gostincar C."/>
            <person name="Fang C."/>
            <person name="Gunde-Cimerman N."/>
            <person name="Song Z."/>
        </authorList>
    </citation>
    <scope>NUCLEOTIDE SEQUENCE</scope>
    <source>
        <strain evidence="2">EXF-9298</strain>
    </source>
</reference>
<evidence type="ECO:0000313" key="3">
    <source>
        <dbReference type="Proteomes" id="UP000729357"/>
    </source>
</evidence>
<gene>
    <name evidence="2" type="ORF">KCU98_g13074</name>
</gene>
<keyword evidence="3" id="KW-1185">Reference proteome</keyword>